<organism evidence="2 3">
    <name type="scientific">Trichinella pseudospiralis</name>
    <name type="common">Parasitic roundworm</name>
    <dbReference type="NCBI Taxonomy" id="6337"/>
    <lineage>
        <taxon>Eukaryota</taxon>
        <taxon>Metazoa</taxon>
        <taxon>Ecdysozoa</taxon>
        <taxon>Nematoda</taxon>
        <taxon>Enoplea</taxon>
        <taxon>Dorylaimia</taxon>
        <taxon>Trichinellida</taxon>
        <taxon>Trichinellidae</taxon>
        <taxon>Trichinella</taxon>
    </lineage>
</organism>
<reference evidence="2 3" key="1">
    <citation type="submission" date="2015-01" db="EMBL/GenBank/DDBJ databases">
        <title>Evolution of Trichinella species and genotypes.</title>
        <authorList>
            <person name="Korhonen P.K."/>
            <person name="Edoardo P."/>
            <person name="Giuseppe L.R."/>
            <person name="Gasser R.B."/>
        </authorList>
    </citation>
    <scope>NUCLEOTIDE SEQUENCE [LARGE SCALE GENOMIC DNA]</scope>
    <source>
        <strain evidence="2">ISS13</strain>
    </source>
</reference>
<dbReference type="PANTHER" id="PTHR47331">
    <property type="entry name" value="PHD-TYPE DOMAIN-CONTAINING PROTEIN"/>
    <property type="match status" value="1"/>
</dbReference>
<dbReference type="Pfam" id="PF13650">
    <property type="entry name" value="Asp_protease_2"/>
    <property type="match status" value="1"/>
</dbReference>
<name>A0A0V1EJK0_TRIPS</name>
<dbReference type="Proteomes" id="UP000054632">
    <property type="component" value="Unassembled WGS sequence"/>
</dbReference>
<dbReference type="PANTHER" id="PTHR47331:SF5">
    <property type="entry name" value="RIBONUCLEASE H"/>
    <property type="match status" value="1"/>
</dbReference>
<proteinExistence type="predicted"/>
<evidence type="ECO:0000256" key="1">
    <source>
        <dbReference type="SAM" id="Coils"/>
    </source>
</evidence>
<gene>
    <name evidence="2" type="ORF">T4A_11701</name>
</gene>
<evidence type="ECO:0000313" key="3">
    <source>
        <dbReference type="Proteomes" id="UP000054632"/>
    </source>
</evidence>
<evidence type="ECO:0000313" key="2">
    <source>
        <dbReference type="EMBL" id="KRY73882.1"/>
    </source>
</evidence>
<comment type="caution">
    <text evidence="2">The sequence shown here is derived from an EMBL/GenBank/DDBJ whole genome shotgun (WGS) entry which is preliminary data.</text>
</comment>
<dbReference type="EMBL" id="JYDR01000030">
    <property type="protein sequence ID" value="KRY73882.1"/>
    <property type="molecule type" value="Genomic_DNA"/>
</dbReference>
<feature type="coiled-coil region" evidence="1">
    <location>
        <begin position="450"/>
        <end position="484"/>
    </location>
</feature>
<accession>A0A0V1EJK0</accession>
<sequence length="561" mass="63965">MGTVRSHAQQHDESAPRAAKEVLNNMYMDNLATSCNSVEEAQTLVDNHILDLLSVISTSHTKGFEQEMGGIKCQHTSKFGEFLRVRSQTDRHRGEGIPGKYTTAALQIQTQERTRCLLCQKFHDISVCTQFLASDVEERWRVAKRLRLCHSSLKKGHRKIECSASRKTATGKTTIHDLLKRKGAGDKKIDEKTEENITKVCLKMSVDKRDGSSSYSNGNLQIARAVICAENGIKRTANCILDSGAQRSFVRKEVVESLGLNGPKEHITISSFNQLNEHRKLMLVELRLKGVDNDNFCVINALCVSHLCGIVPPNPVMEEHDHLKGLKFADQFPRGEVEIDLLIGIDHYYDIVLNEIKRVDTSKPTAVKTIFGWVICGRNVPQNRTHLLHCKVNEDCKCECNIMKKFWEVEALGTEIRNEFEVSDVLKRFKNEVRFDGERYVVKLPWKSTEVQILNNYEQAERRLQQLEKRLINNDERAKEYDEVIKNYIEGGWIGETDVRDGIPGKTCYLPHHAVYRDDKTTTRCRIVFDASAKYHGTSLNDFLDPGPPLQNQILDILIRF</sequence>
<dbReference type="AlphaFoldDB" id="A0A0V1EJK0"/>
<protein>
    <submittedName>
        <fullName evidence="2">Uncharacterized protein</fullName>
    </submittedName>
</protein>
<keyword evidence="1" id="KW-0175">Coiled coil</keyword>